<keyword evidence="2" id="KW-1185">Reference proteome</keyword>
<dbReference type="AlphaFoldDB" id="A0A1V9ZMV3"/>
<sequence length="70" mass="7805">MPVRRPLLLKPPHNTSFPTGSYICGFCQSLMYLGRPGAETFSMPTKSTQRHIDHIATTATGAPFVEEWIL</sequence>
<reference evidence="1 2" key="1">
    <citation type="journal article" date="2014" name="Genome Biol. Evol.">
        <title>The secreted proteins of Achlya hypogyna and Thraustotheca clavata identify the ancestral oomycete secretome and reveal gene acquisitions by horizontal gene transfer.</title>
        <authorList>
            <person name="Misner I."/>
            <person name="Blouin N."/>
            <person name="Leonard G."/>
            <person name="Richards T.A."/>
            <person name="Lane C.E."/>
        </authorList>
    </citation>
    <scope>NUCLEOTIDE SEQUENCE [LARGE SCALE GENOMIC DNA]</scope>
    <source>
        <strain evidence="1 2">ATCC 48635</strain>
    </source>
</reference>
<evidence type="ECO:0000313" key="2">
    <source>
        <dbReference type="Proteomes" id="UP000243579"/>
    </source>
</evidence>
<dbReference type="Proteomes" id="UP000243579">
    <property type="component" value="Unassembled WGS sequence"/>
</dbReference>
<dbReference type="OrthoDB" id="84451at2759"/>
<evidence type="ECO:0000313" key="1">
    <source>
        <dbReference type="EMBL" id="OQR99100.1"/>
    </source>
</evidence>
<organism evidence="1 2">
    <name type="scientific">Achlya hypogyna</name>
    <name type="common">Oomycete</name>
    <name type="synonym">Protoachlya hypogyna</name>
    <dbReference type="NCBI Taxonomy" id="1202772"/>
    <lineage>
        <taxon>Eukaryota</taxon>
        <taxon>Sar</taxon>
        <taxon>Stramenopiles</taxon>
        <taxon>Oomycota</taxon>
        <taxon>Saprolegniomycetes</taxon>
        <taxon>Saprolegniales</taxon>
        <taxon>Achlyaceae</taxon>
        <taxon>Achlya</taxon>
    </lineage>
</organism>
<comment type="caution">
    <text evidence="1">The sequence shown here is derived from an EMBL/GenBank/DDBJ whole genome shotgun (WGS) entry which is preliminary data.</text>
</comment>
<protein>
    <submittedName>
        <fullName evidence="1">Uncharacterized protein</fullName>
    </submittedName>
</protein>
<dbReference type="EMBL" id="JNBR01000075">
    <property type="protein sequence ID" value="OQR99100.1"/>
    <property type="molecule type" value="Genomic_DNA"/>
</dbReference>
<gene>
    <name evidence="1" type="ORF">ACHHYP_07408</name>
</gene>
<proteinExistence type="predicted"/>
<name>A0A1V9ZMV3_ACHHY</name>
<accession>A0A1V9ZMV3</accession>